<dbReference type="RefSeq" id="WP_149544669.1">
    <property type="nucleotide sequence ID" value="NZ_VTPS01000004.1"/>
</dbReference>
<keyword evidence="1" id="KW-1133">Transmembrane helix</keyword>
<proteinExistence type="predicted"/>
<dbReference type="EMBL" id="VTPS01000004">
    <property type="protein sequence ID" value="TZE82756.1"/>
    <property type="molecule type" value="Genomic_DNA"/>
</dbReference>
<evidence type="ECO:0000256" key="1">
    <source>
        <dbReference type="SAM" id="Phobius"/>
    </source>
</evidence>
<protein>
    <submittedName>
        <fullName evidence="2">MetS family NSS transporter small subunit</fullName>
    </submittedName>
</protein>
<keyword evidence="3" id="KW-1185">Reference proteome</keyword>
<evidence type="ECO:0000313" key="2">
    <source>
        <dbReference type="EMBL" id="TZE82756.1"/>
    </source>
</evidence>
<name>A0A5D8QFY3_9THEO</name>
<keyword evidence="1" id="KW-0472">Membrane</keyword>
<dbReference type="Proteomes" id="UP000322976">
    <property type="component" value="Unassembled WGS sequence"/>
</dbReference>
<dbReference type="AlphaFoldDB" id="A0A5D8QFY3"/>
<gene>
    <name evidence="2" type="ORF">FWJ32_03920</name>
</gene>
<accession>A0A5D8QFY3</accession>
<keyword evidence="1" id="KW-0812">Transmembrane</keyword>
<sequence length="36" mass="3900">MSTGSLITMIIILGLTFGGMIYFLNIAFTSEDKKGD</sequence>
<comment type="caution">
    <text evidence="2">The sequence shown here is derived from an EMBL/GenBank/DDBJ whole genome shotgun (WGS) entry which is preliminary data.</text>
</comment>
<reference evidence="2 3" key="1">
    <citation type="submission" date="2019-08" db="EMBL/GenBank/DDBJ databases">
        <title>Calorimonas adulescens gen. nov., sp. nov., an anaerobic thermophilic bacterium from Sakhalin hot spring.</title>
        <authorList>
            <person name="Khomyakova M.A."/>
            <person name="Merkel A.Y."/>
            <person name="Novikov A."/>
            <person name="Bonch-Osmolovskaya E.A."/>
            <person name="Slobodkin A.I."/>
        </authorList>
    </citation>
    <scope>NUCLEOTIDE SEQUENCE [LARGE SCALE GENOMIC DNA]</scope>
    <source>
        <strain evidence="2 3">A05MB</strain>
    </source>
</reference>
<evidence type="ECO:0000313" key="3">
    <source>
        <dbReference type="Proteomes" id="UP000322976"/>
    </source>
</evidence>
<feature type="transmembrane region" description="Helical" evidence="1">
    <location>
        <begin position="6"/>
        <end position="28"/>
    </location>
</feature>
<organism evidence="2 3">
    <name type="scientific">Calorimonas adulescens</name>
    <dbReference type="NCBI Taxonomy" id="2606906"/>
    <lineage>
        <taxon>Bacteria</taxon>
        <taxon>Bacillati</taxon>
        <taxon>Bacillota</taxon>
        <taxon>Clostridia</taxon>
        <taxon>Thermoanaerobacterales</taxon>
        <taxon>Thermoanaerobacteraceae</taxon>
        <taxon>Calorimonas</taxon>
    </lineage>
</organism>
<dbReference type="NCBIfam" id="NF033493">
    <property type="entry name" value="MetS_like_NSS"/>
    <property type="match status" value="1"/>
</dbReference>